<evidence type="ECO:0000256" key="2">
    <source>
        <dbReference type="ARBA" id="ARBA00014070"/>
    </source>
</evidence>
<keyword evidence="3" id="KW-0694">RNA-binding</keyword>
<accession>A0A0B6XL98</accession>
<reference evidence="5" key="2">
    <citation type="journal article" date="2015" name="Genome Announc.">
        <title>Complete Coding Genome Sequence of Putative Novel Bluetongue virus serotype 27.</title>
        <authorList>
            <person name="Jenckel M."/>
            <person name="Breard E."/>
            <person name="Schulz C."/>
            <person name="Sailleau C."/>
            <person name="Viarouge C."/>
            <person name="Hoffmann B."/>
            <person name="Hoper D."/>
            <person name="Beer M."/>
            <person name="Zientara S."/>
        </authorList>
    </citation>
    <scope>NUCLEOTIDE SEQUENCE</scope>
    <source>
        <strain evidence="5">379</strain>
    </source>
</reference>
<dbReference type="SUPFAM" id="SSF110132">
    <property type="entry name" value="BTV NS2-like ssRNA-binding domain"/>
    <property type="match status" value="1"/>
</dbReference>
<feature type="region of interest" description="Disordered" evidence="4">
    <location>
        <begin position="237"/>
        <end position="277"/>
    </location>
</feature>
<feature type="compositionally biased region" description="Acidic residues" evidence="4">
    <location>
        <begin position="255"/>
        <end position="269"/>
    </location>
</feature>
<evidence type="ECO:0000313" key="5">
    <source>
        <dbReference type="EMBL" id="CEK41877.1"/>
    </source>
</evidence>
<evidence type="ECO:0000256" key="1">
    <source>
        <dbReference type="ARBA" id="ARBA00002402"/>
    </source>
</evidence>
<feature type="compositionally biased region" description="Basic and acidic residues" evidence="4">
    <location>
        <begin position="238"/>
        <end position="254"/>
    </location>
</feature>
<evidence type="ECO:0000256" key="3">
    <source>
        <dbReference type="ARBA" id="ARBA00022884"/>
    </source>
</evidence>
<reference evidence="5" key="1">
    <citation type="submission" date="2014-12" db="EMBL/GenBank/DDBJ databases">
        <authorList>
            <person name="Hoeper D."/>
        </authorList>
    </citation>
    <scope>NUCLEOTIDE SEQUENCE</scope>
    <source>
        <strain evidence="5">379</strain>
    </source>
</reference>
<dbReference type="GO" id="GO:0003723">
    <property type="term" value="F:RNA binding"/>
    <property type="evidence" value="ECO:0007669"/>
    <property type="project" value="UniProtKB-KW"/>
</dbReference>
<name>A0A0B6XL98_BTV</name>
<organism evidence="5">
    <name type="scientific">Bluetongue virus</name>
    <name type="common">BTV</name>
    <dbReference type="NCBI Taxonomy" id="40051"/>
    <lineage>
        <taxon>Viruses</taxon>
        <taxon>Riboviria</taxon>
        <taxon>Orthornavirae</taxon>
        <taxon>Duplornaviricota</taxon>
        <taxon>Resentoviricetes</taxon>
        <taxon>Reovirales</taxon>
        <taxon>Sedoreoviridae</taxon>
        <taxon>Orbivirus</taxon>
        <taxon>Orbivirus caerulinguae</taxon>
    </lineage>
</organism>
<evidence type="ECO:0000256" key="4">
    <source>
        <dbReference type="SAM" id="MobiDB-lite"/>
    </source>
</evidence>
<dbReference type="Pfam" id="PF04514">
    <property type="entry name" value="BTV_NS2"/>
    <property type="match status" value="1"/>
</dbReference>
<dbReference type="EMBL" id="LN713677">
    <property type="protein sequence ID" value="CEK41877.1"/>
    <property type="molecule type" value="Genomic_RNA"/>
</dbReference>
<dbReference type="InterPro" id="IPR007602">
    <property type="entry name" value="BTV_NS2"/>
</dbReference>
<protein>
    <recommendedName>
        <fullName evidence="2">Non-structural protein NS2</fullName>
    </recommendedName>
</protein>
<gene>
    <name evidence="5" type="primary">NS2</name>
</gene>
<dbReference type="InterPro" id="IPR037194">
    <property type="entry name" value="NS2_N"/>
</dbReference>
<dbReference type="Proteomes" id="UP000246880">
    <property type="component" value="Genome"/>
</dbReference>
<proteinExistence type="predicted"/>
<sequence>MGGVKKSLVMEQKQRRFTKNIFVFDVNAKTICGKVAQQNALPYCQIKIGRVIAFKPVKSPEPKGYVLNVSGPGAYRILDGQDVISMMLTSTGVEATTERWEEWKFESVSVTPMATRIQHNGVMVDAEIKYCKGMGIVTPYMRNDFDRSDVPELPGVMKSHYDIRELRQKIKNEREQTPRFQAQNVTRKEGLRWMDEDEAKANDESEDAISTETETVTLQMQQGDRFKRVEPGVNWGLDKPEVRIEDNGVNKSEEGQDDVEESEEDASEDEAPKTHLTSEYIEKVSKQLKTKDERFMSLSGAMPQASGNFDHVIVIKKLKWQNVPLFCLDESSKRYDLQCVGACERVAFVSRDLSLLTLPIGV</sequence>
<comment type="function">
    <text evidence="1">Single-stranded RNA-binding protein.</text>
</comment>